<evidence type="ECO:0000313" key="1">
    <source>
        <dbReference type="EMBL" id="MEX3935869.1"/>
    </source>
</evidence>
<name>A0ACC6U8H8_9BURK</name>
<keyword evidence="2" id="KW-1185">Reference proteome</keyword>
<reference evidence="1" key="1">
    <citation type="submission" date="2024-07" db="EMBL/GenBank/DDBJ databases">
        <title>A survey of Mimosa microsymbionts across Brazilian biomes reveals a high diversity of Paraburkholderia nodulating endemic species, but also that Cupriavidus is common as a symbiont of widespread species.</title>
        <authorList>
            <person name="Rouws L."/>
            <person name="Barauna A."/>
            <person name="Beukes C."/>
            <person name="Rouws J.R.C."/>
            <person name="De Faria S.M."/>
            <person name="Gross E."/>
            <person name="Bueno Dos Reis Junior F."/>
            <person name="Simon M.F."/>
            <person name="Maluk M."/>
            <person name="Odee D.W."/>
            <person name="Kenicer G."/>
            <person name="Young J.P.W."/>
            <person name="Reis V.M."/>
            <person name="Zilli J."/>
            <person name="James E.K."/>
        </authorList>
    </citation>
    <scope>NUCLEOTIDE SEQUENCE</scope>
    <source>
        <strain evidence="1">EG181B</strain>
    </source>
</reference>
<sequence length="55" mass="6092">MDFIDFPLMEPMMQEVADVARCAVRNDGVICDVIRMASTSAITARSAGNVRKTWT</sequence>
<dbReference type="Proteomes" id="UP001558850">
    <property type="component" value="Unassembled WGS sequence"/>
</dbReference>
<evidence type="ECO:0000313" key="2">
    <source>
        <dbReference type="Proteomes" id="UP001558850"/>
    </source>
</evidence>
<dbReference type="EMBL" id="JBFRCH010000024">
    <property type="protein sequence ID" value="MEX3935869.1"/>
    <property type="molecule type" value="Genomic_DNA"/>
</dbReference>
<organism evidence="1 2">
    <name type="scientific">Paraburkholderia phymatum</name>
    <dbReference type="NCBI Taxonomy" id="148447"/>
    <lineage>
        <taxon>Bacteria</taxon>
        <taxon>Pseudomonadati</taxon>
        <taxon>Pseudomonadota</taxon>
        <taxon>Betaproteobacteria</taxon>
        <taxon>Burkholderiales</taxon>
        <taxon>Burkholderiaceae</taxon>
        <taxon>Paraburkholderia</taxon>
    </lineage>
</organism>
<accession>A0ACC6U8H8</accession>
<protein>
    <submittedName>
        <fullName evidence="1">Uncharacterized protein</fullName>
    </submittedName>
</protein>
<proteinExistence type="predicted"/>
<gene>
    <name evidence="1" type="ORF">AB4Y32_29445</name>
</gene>
<comment type="caution">
    <text evidence="1">The sequence shown here is derived from an EMBL/GenBank/DDBJ whole genome shotgun (WGS) entry which is preliminary data.</text>
</comment>